<proteinExistence type="predicted"/>
<accession>A0A8H2DWW1</accession>
<sequence>MCENDKYKASTSRPRRPKRESRLEPNMERRLPPSPYKLITWKHSTASWASTFSQHIFDCITDPMGKGFEGTLQYIPDYCIELREHITKIIDEINSHPSLLGTGCKYYPIKINAVDGSGRSAEPGHGKARAWILLKLANMYDIFRESGGKGYEKSEAEELRIAKEGGDTLPGYSEGEGSNYASLFQRPSKN</sequence>
<feature type="region of interest" description="Disordered" evidence="1">
    <location>
        <begin position="1"/>
        <end position="31"/>
    </location>
</feature>
<comment type="caution">
    <text evidence="2">The sequence shown here is derived from an EMBL/GenBank/DDBJ whole genome shotgun (WGS) entry which is preliminary data.</text>
</comment>
<evidence type="ECO:0000256" key="1">
    <source>
        <dbReference type="SAM" id="MobiDB-lite"/>
    </source>
</evidence>
<gene>
    <name evidence="2" type="ORF">EYR41_008080</name>
</gene>
<dbReference type="AlphaFoldDB" id="A0A8H2DWW1"/>
<feature type="compositionally biased region" description="Basic and acidic residues" evidence="1">
    <location>
        <begin position="20"/>
        <end position="31"/>
    </location>
</feature>
<feature type="region of interest" description="Disordered" evidence="1">
    <location>
        <begin position="162"/>
        <end position="190"/>
    </location>
</feature>
<organism evidence="2 3">
    <name type="scientific">Orbilia oligospora</name>
    <name type="common">Nematode-trapping fungus</name>
    <name type="synonym">Arthrobotrys oligospora</name>
    <dbReference type="NCBI Taxonomy" id="2813651"/>
    <lineage>
        <taxon>Eukaryota</taxon>
        <taxon>Fungi</taxon>
        <taxon>Dikarya</taxon>
        <taxon>Ascomycota</taxon>
        <taxon>Pezizomycotina</taxon>
        <taxon>Orbiliomycetes</taxon>
        <taxon>Orbiliales</taxon>
        <taxon>Orbiliaceae</taxon>
        <taxon>Orbilia</taxon>
    </lineage>
</organism>
<reference evidence="2 3" key="1">
    <citation type="submission" date="2019-03" db="EMBL/GenBank/DDBJ databases">
        <title>Nematode-trapping fungi genome.</title>
        <authorList>
            <person name="Vidal-Diez De Ulzurrun G."/>
        </authorList>
    </citation>
    <scope>NUCLEOTIDE SEQUENCE [LARGE SCALE GENOMIC DNA]</scope>
    <source>
        <strain evidence="2 3">TWF154</strain>
    </source>
</reference>
<protein>
    <submittedName>
        <fullName evidence="2">Uncharacterized protein</fullName>
    </submittedName>
</protein>
<evidence type="ECO:0000313" key="3">
    <source>
        <dbReference type="Proteomes" id="UP000297595"/>
    </source>
</evidence>
<dbReference type="EMBL" id="SOZJ01000005">
    <property type="protein sequence ID" value="TGJ66448.1"/>
    <property type="molecule type" value="Genomic_DNA"/>
</dbReference>
<dbReference type="Proteomes" id="UP000297595">
    <property type="component" value="Unassembled WGS sequence"/>
</dbReference>
<feature type="compositionally biased region" description="Polar residues" evidence="1">
    <location>
        <begin position="179"/>
        <end position="190"/>
    </location>
</feature>
<evidence type="ECO:0000313" key="2">
    <source>
        <dbReference type="EMBL" id="TGJ66448.1"/>
    </source>
</evidence>
<name>A0A8H2DWW1_ORBOL</name>